<protein>
    <submittedName>
        <fullName evidence="1">Uncharacterized protein</fullName>
    </submittedName>
</protein>
<sequence length="152" mass="16355">MAFIAFPSPLFARPLAEVPAVVLPLWGRLRTYFGAAVTYLAQLLAVENVCLAGSGGLESPQRSDIEDVQVLIVKTQEACARFVVGFGRTIGRGILQLCRCAAGTDESREFGGGQPGQLSDPHPPLVAHQVPRVSLVGQLLRWVLDPPEPGRR</sequence>
<accession>A0ABY3PPZ6</accession>
<gene>
    <name evidence="1" type="ORF">ISF26_06005</name>
</gene>
<dbReference type="Proteomes" id="UP001054846">
    <property type="component" value="Chromosome"/>
</dbReference>
<evidence type="ECO:0000313" key="2">
    <source>
        <dbReference type="Proteomes" id="UP001054846"/>
    </source>
</evidence>
<dbReference type="RefSeq" id="WP_230843009.1">
    <property type="nucleotide sequence ID" value="NZ_CP063845.1"/>
</dbReference>
<name>A0ABY3PPZ6_9CYAN</name>
<dbReference type="EMBL" id="CP063845">
    <property type="protein sequence ID" value="UFP95783.1"/>
    <property type="molecule type" value="Genomic_DNA"/>
</dbReference>
<keyword evidence="2" id="KW-1185">Reference proteome</keyword>
<organism evidence="1 2">
    <name type="scientific">Gloeobacter morelensis MG652769</name>
    <dbReference type="NCBI Taxonomy" id="2781736"/>
    <lineage>
        <taxon>Bacteria</taxon>
        <taxon>Bacillati</taxon>
        <taxon>Cyanobacteriota</taxon>
        <taxon>Cyanophyceae</taxon>
        <taxon>Gloeobacterales</taxon>
        <taxon>Gloeobacteraceae</taxon>
        <taxon>Gloeobacter</taxon>
        <taxon>Gloeobacter morelensis</taxon>
    </lineage>
</organism>
<evidence type="ECO:0000313" key="1">
    <source>
        <dbReference type="EMBL" id="UFP95783.1"/>
    </source>
</evidence>
<reference evidence="1 2" key="1">
    <citation type="journal article" date="2021" name="Genome Biol. Evol.">
        <title>Complete Genome Sequencing of a Novel Gloeobacter Species from a Waterfall Cave in Mexico.</title>
        <authorList>
            <person name="Saw J.H."/>
            <person name="Cardona T."/>
            <person name="Montejano G."/>
        </authorList>
    </citation>
    <scope>NUCLEOTIDE SEQUENCE [LARGE SCALE GENOMIC DNA]</scope>
    <source>
        <strain evidence="1">MG652769</strain>
    </source>
</reference>
<proteinExistence type="predicted"/>